<keyword evidence="7" id="KW-0812">Transmembrane</keyword>
<keyword evidence="7" id="KW-0472">Membrane</keyword>
<reference evidence="9 10" key="1">
    <citation type="journal article" date="2014" name="Int. J. Syst. Evol. Microbiol.">
        <title>Streptomyces hoynatensis sp. nov., isolated from deep marine sediment.</title>
        <authorList>
            <person name="Veyisoglu A."/>
            <person name="Sahin N."/>
        </authorList>
    </citation>
    <scope>NUCLEOTIDE SEQUENCE [LARGE SCALE GENOMIC DNA]</scope>
    <source>
        <strain evidence="9 10">KCTC 29097</strain>
    </source>
</reference>
<dbReference type="AlphaFoldDB" id="A0A3A9ZC96"/>
<comment type="catalytic activity">
    <reaction evidence="1">
        <text>ATP + protein L-histidine = ADP + protein N-phospho-L-histidine.</text>
        <dbReference type="EC" id="2.7.13.3"/>
    </reaction>
</comment>
<dbReference type="OrthoDB" id="4652229at2"/>
<feature type="compositionally biased region" description="Pro residues" evidence="6">
    <location>
        <begin position="366"/>
        <end position="380"/>
    </location>
</feature>
<feature type="compositionally biased region" description="Low complexity" evidence="6">
    <location>
        <begin position="479"/>
        <end position="491"/>
    </location>
</feature>
<dbReference type="Gene3D" id="3.30.565.10">
    <property type="entry name" value="Histidine kinase-like ATPase, C-terminal domain"/>
    <property type="match status" value="1"/>
</dbReference>
<dbReference type="GO" id="GO:0000160">
    <property type="term" value="P:phosphorelay signal transduction system"/>
    <property type="evidence" value="ECO:0007669"/>
    <property type="project" value="TreeGrafter"/>
</dbReference>
<feature type="compositionally biased region" description="Basic and acidic residues" evidence="6">
    <location>
        <begin position="433"/>
        <end position="442"/>
    </location>
</feature>
<dbReference type="InterPro" id="IPR003594">
    <property type="entry name" value="HATPase_dom"/>
</dbReference>
<organism evidence="9 10">
    <name type="scientific">Streptomyces hoynatensis</name>
    <dbReference type="NCBI Taxonomy" id="1141874"/>
    <lineage>
        <taxon>Bacteria</taxon>
        <taxon>Bacillati</taxon>
        <taxon>Actinomycetota</taxon>
        <taxon>Actinomycetes</taxon>
        <taxon>Kitasatosporales</taxon>
        <taxon>Streptomycetaceae</taxon>
        <taxon>Streptomyces</taxon>
    </lineage>
</organism>
<feature type="transmembrane region" description="Helical" evidence="7">
    <location>
        <begin position="39"/>
        <end position="59"/>
    </location>
</feature>
<dbReference type="EC" id="2.7.13.3" evidence="2"/>
<dbReference type="GO" id="GO:0005886">
    <property type="term" value="C:plasma membrane"/>
    <property type="evidence" value="ECO:0007669"/>
    <property type="project" value="TreeGrafter"/>
</dbReference>
<dbReference type="Proteomes" id="UP000272474">
    <property type="component" value="Unassembled WGS sequence"/>
</dbReference>
<dbReference type="PANTHER" id="PTHR45436:SF5">
    <property type="entry name" value="SENSOR HISTIDINE KINASE TRCS"/>
    <property type="match status" value="1"/>
</dbReference>
<keyword evidence="5" id="KW-0418">Kinase</keyword>
<evidence type="ECO:0000256" key="1">
    <source>
        <dbReference type="ARBA" id="ARBA00000085"/>
    </source>
</evidence>
<dbReference type="GO" id="GO:0004673">
    <property type="term" value="F:protein histidine kinase activity"/>
    <property type="evidence" value="ECO:0007669"/>
    <property type="project" value="UniProtKB-EC"/>
</dbReference>
<dbReference type="SUPFAM" id="SSF55874">
    <property type="entry name" value="ATPase domain of HSP90 chaperone/DNA topoisomerase II/histidine kinase"/>
    <property type="match status" value="1"/>
</dbReference>
<feature type="transmembrane region" description="Helical" evidence="7">
    <location>
        <begin position="12"/>
        <end position="33"/>
    </location>
</feature>
<feature type="domain" description="Histidine kinase/HSP90-like ATPase" evidence="8">
    <location>
        <begin position="250"/>
        <end position="357"/>
    </location>
</feature>
<dbReference type="Pfam" id="PF02518">
    <property type="entry name" value="HATPase_c"/>
    <property type="match status" value="1"/>
</dbReference>
<evidence type="ECO:0000256" key="2">
    <source>
        <dbReference type="ARBA" id="ARBA00012438"/>
    </source>
</evidence>
<dbReference type="InterPro" id="IPR036890">
    <property type="entry name" value="HATPase_C_sf"/>
</dbReference>
<keyword evidence="10" id="KW-1185">Reference proteome</keyword>
<dbReference type="PANTHER" id="PTHR45436">
    <property type="entry name" value="SENSOR HISTIDINE KINASE YKOH"/>
    <property type="match status" value="1"/>
</dbReference>
<keyword evidence="9" id="KW-0067">ATP-binding</keyword>
<dbReference type="RefSeq" id="WP_120676146.1">
    <property type="nucleotide sequence ID" value="NZ_RBAL01000002.1"/>
</dbReference>
<evidence type="ECO:0000256" key="3">
    <source>
        <dbReference type="ARBA" id="ARBA00022553"/>
    </source>
</evidence>
<sequence>MQRSRGQDPAAGRWLLPPGLVTLGGLAAVFLVPREARAAVLWCAALAALSVAAVSGETIRRGRRIARLEERLERQLADTELVAYEQLPVALEKLKQGRLEEDVMPPADPESSSDPRLAKAHRSMLYAILDVLREKEYQRDSAKRAIVNIACRIQSEIHRLQDDIVKMEFRHDTPDVLSDLMHLEHGINVTGRFATALAVVGGGAPVRRWERPITLYDVMRAGSGPITEYLRVQQHRVIDVAIAGQAAESVIMLFAELLDNATRYSPPGSSVVMNTEEVALGIEVSIEDKGTGLTDESRRRAEFLLQQGVDGLDLEDLGETARIGLRVAGILASHWGIRISLRPSTCGGVRAVVFLPNELIVHVPPPPYKLPPLRPTPNWPRRPVGPEGEAGGDRGDESAEGRAYERTAGGLPQRRRRRGTGAAPAEGPLPTRPAHEEPRSGHGELAPPGMWVDAFFAGLRGDRAEAEDGEYPAYPGHQGTRPGRGARPGPAGFAGRGEYGEPAGGPEPEDDGEDAG</sequence>
<accession>A0A3A9ZC96</accession>
<comment type="caution">
    <text evidence="9">The sequence shown here is derived from an EMBL/GenBank/DDBJ whole genome shotgun (WGS) entry which is preliminary data.</text>
</comment>
<keyword evidence="9" id="KW-0547">Nucleotide-binding</keyword>
<keyword evidence="7" id="KW-1133">Transmembrane helix</keyword>
<feature type="compositionally biased region" description="Acidic residues" evidence="6">
    <location>
        <begin position="507"/>
        <end position="516"/>
    </location>
</feature>
<evidence type="ECO:0000256" key="4">
    <source>
        <dbReference type="ARBA" id="ARBA00022679"/>
    </source>
</evidence>
<gene>
    <name evidence="9" type="ORF">D7294_05805</name>
</gene>
<evidence type="ECO:0000256" key="7">
    <source>
        <dbReference type="SAM" id="Phobius"/>
    </source>
</evidence>
<dbReference type="GO" id="GO:0005524">
    <property type="term" value="F:ATP binding"/>
    <property type="evidence" value="ECO:0007669"/>
    <property type="project" value="UniProtKB-KW"/>
</dbReference>
<proteinExistence type="predicted"/>
<dbReference type="InterPro" id="IPR050428">
    <property type="entry name" value="TCS_sensor_his_kinase"/>
</dbReference>
<evidence type="ECO:0000313" key="9">
    <source>
        <dbReference type="EMBL" id="RKN45941.1"/>
    </source>
</evidence>
<evidence type="ECO:0000256" key="5">
    <source>
        <dbReference type="ARBA" id="ARBA00022777"/>
    </source>
</evidence>
<feature type="region of interest" description="Disordered" evidence="6">
    <location>
        <begin position="366"/>
        <end position="448"/>
    </location>
</feature>
<keyword evidence="4" id="KW-0808">Transferase</keyword>
<evidence type="ECO:0000256" key="6">
    <source>
        <dbReference type="SAM" id="MobiDB-lite"/>
    </source>
</evidence>
<keyword evidence="3" id="KW-0597">Phosphoprotein</keyword>
<name>A0A3A9ZC96_9ACTN</name>
<protein>
    <recommendedName>
        <fullName evidence="2">histidine kinase</fullName>
        <ecNumber evidence="2">2.7.13.3</ecNumber>
    </recommendedName>
</protein>
<evidence type="ECO:0000313" key="10">
    <source>
        <dbReference type="Proteomes" id="UP000272474"/>
    </source>
</evidence>
<feature type="region of interest" description="Disordered" evidence="6">
    <location>
        <begin position="463"/>
        <end position="516"/>
    </location>
</feature>
<feature type="compositionally biased region" description="Basic and acidic residues" evidence="6">
    <location>
        <begin position="391"/>
        <end position="405"/>
    </location>
</feature>
<evidence type="ECO:0000259" key="8">
    <source>
        <dbReference type="Pfam" id="PF02518"/>
    </source>
</evidence>
<dbReference type="EMBL" id="RBAL01000002">
    <property type="protein sequence ID" value="RKN45941.1"/>
    <property type="molecule type" value="Genomic_DNA"/>
</dbReference>